<dbReference type="InterPro" id="IPR000014">
    <property type="entry name" value="PAS"/>
</dbReference>
<comment type="caution">
    <text evidence="13">The sequence shown here is derived from an EMBL/GenBank/DDBJ whole genome shotgun (WGS) entry which is preliminary data.</text>
</comment>
<comment type="subcellular location">
    <subcellularLocation>
        <location evidence="1">Cytoplasm</location>
    </subcellularLocation>
</comment>
<dbReference type="Gene3D" id="3.30.450.20">
    <property type="entry name" value="PAS domain"/>
    <property type="match status" value="1"/>
</dbReference>
<dbReference type="NCBIfam" id="TIGR00229">
    <property type="entry name" value="sensory_box"/>
    <property type="match status" value="1"/>
</dbReference>
<dbReference type="Gene3D" id="1.10.10.60">
    <property type="entry name" value="Homeodomain-like"/>
    <property type="match status" value="1"/>
</dbReference>
<reference evidence="13 14" key="1">
    <citation type="submission" date="2020-12" db="EMBL/GenBank/DDBJ databases">
        <title>Oil enriched cultivation method for isolating marine PHA-producing bacteria.</title>
        <authorList>
            <person name="Zheng W."/>
            <person name="Yu S."/>
            <person name="Huang Y."/>
        </authorList>
    </citation>
    <scope>NUCLEOTIDE SEQUENCE [LARGE SCALE GENOMIC DNA]</scope>
    <source>
        <strain evidence="13 14">SN0-2</strain>
    </source>
</reference>
<dbReference type="PROSITE" id="PS50112">
    <property type="entry name" value="PAS"/>
    <property type="match status" value="1"/>
</dbReference>
<dbReference type="Gene3D" id="3.40.50.300">
    <property type="entry name" value="P-loop containing nucleotide triphosphate hydrolases"/>
    <property type="match status" value="1"/>
</dbReference>
<dbReference type="PANTHER" id="PTHR32071">
    <property type="entry name" value="TRANSCRIPTIONAL REGULATORY PROTEIN"/>
    <property type="match status" value="1"/>
</dbReference>
<evidence type="ECO:0000256" key="7">
    <source>
        <dbReference type="ARBA" id="ARBA00023015"/>
    </source>
</evidence>
<sequence length="461" mass="50168">MSIFSDYRVNVRSGEIGGDSGDKVYLSAPGLLVAQYQSIEKSLHRVRGVRQVRRIELIPSERRHFELDTLLRHVKDPVLSVDREGRIVAANQAAARAFGISHSQVAGMSLQRFLPRLQLAELLRGITAPRYGFPVTVRGQAFTLDWSPIALAEAPGAVASLAGAVLTLQPREGAQELAVPLPQVLWDLDKRRESCLRLQQMAPLREPLLICGERGTGKSTFMRAAYYLSPLAEQGQVRVFSGAVFGEPQLAEVKGLFSDTMVLLDDADTVAMRVQQALAEALLKGSIRARLVLSAHALETLAVPLQQLLEPQCVYLPPLRAMRPALGGFAEKLLENTAAELSASAREALMLRDWPTNLSGLSDCLMAAAAHTAARGAPVVELADLPSVNAREILPWQEWGRGLTLKQQMEKVERSILQEQLASHSGGSHSTRDLAGRLGISHTAIANKLRKYGLVPEASGD</sequence>
<evidence type="ECO:0000256" key="10">
    <source>
        <dbReference type="ARBA" id="ARBA00029500"/>
    </source>
</evidence>
<evidence type="ECO:0000256" key="5">
    <source>
        <dbReference type="ARBA" id="ARBA00022797"/>
    </source>
</evidence>
<protein>
    <recommendedName>
        <fullName evidence="10">HTH-type transcriptional regulatory protein TyrR</fullName>
    </recommendedName>
</protein>
<keyword evidence="6" id="KW-0067">ATP-binding</keyword>
<gene>
    <name evidence="13" type="ORF">JF535_11170</name>
</gene>
<keyword evidence="4" id="KW-0547">Nucleotide-binding</keyword>
<keyword evidence="8" id="KW-0238">DNA-binding</keyword>
<dbReference type="SUPFAM" id="SSF46689">
    <property type="entry name" value="Homeodomain-like"/>
    <property type="match status" value="1"/>
</dbReference>
<dbReference type="Pfam" id="PF18024">
    <property type="entry name" value="HTH_50"/>
    <property type="match status" value="1"/>
</dbReference>
<dbReference type="InterPro" id="IPR030828">
    <property type="entry name" value="HTH_TyrR"/>
</dbReference>
<evidence type="ECO:0000256" key="3">
    <source>
        <dbReference type="ARBA" id="ARBA00022491"/>
    </source>
</evidence>
<evidence type="ECO:0000256" key="9">
    <source>
        <dbReference type="ARBA" id="ARBA00023163"/>
    </source>
</evidence>
<feature type="domain" description="Sigma-54 factor interaction" evidence="11">
    <location>
        <begin position="198"/>
        <end position="370"/>
    </location>
</feature>
<name>A0ABS3E7Y4_9GAMM</name>
<dbReference type="RefSeq" id="WP_207002096.1">
    <property type="nucleotide sequence ID" value="NZ_JAEKJR010000002.1"/>
</dbReference>
<evidence type="ECO:0000256" key="1">
    <source>
        <dbReference type="ARBA" id="ARBA00004496"/>
    </source>
</evidence>
<evidence type="ECO:0000313" key="13">
    <source>
        <dbReference type="EMBL" id="MBN8431412.1"/>
    </source>
</evidence>
<dbReference type="InterPro" id="IPR003593">
    <property type="entry name" value="AAA+_ATPase"/>
</dbReference>
<feature type="domain" description="PAS" evidence="12">
    <location>
        <begin position="63"/>
        <end position="110"/>
    </location>
</feature>
<dbReference type="Proteomes" id="UP000664293">
    <property type="component" value="Unassembled WGS sequence"/>
</dbReference>
<accession>A0ABS3E7Y4</accession>
<dbReference type="Gene3D" id="3.30.70.260">
    <property type="match status" value="1"/>
</dbReference>
<keyword evidence="5" id="KW-0058">Aromatic hydrocarbons catabolism</keyword>
<keyword evidence="2" id="KW-0963">Cytoplasm</keyword>
<dbReference type="InterPro" id="IPR013656">
    <property type="entry name" value="PAS_4"/>
</dbReference>
<dbReference type="Pfam" id="PF08448">
    <property type="entry name" value="PAS_4"/>
    <property type="match status" value="1"/>
</dbReference>
<dbReference type="InterPro" id="IPR009057">
    <property type="entry name" value="Homeodomain-like_sf"/>
</dbReference>
<evidence type="ECO:0000256" key="2">
    <source>
        <dbReference type="ARBA" id="ARBA00022490"/>
    </source>
</evidence>
<evidence type="ECO:0000256" key="4">
    <source>
        <dbReference type="ARBA" id="ARBA00022741"/>
    </source>
</evidence>
<organism evidence="13 14">
    <name type="scientific">Microbulbifer salipaludis</name>
    <dbReference type="NCBI Taxonomy" id="187980"/>
    <lineage>
        <taxon>Bacteria</taxon>
        <taxon>Pseudomonadati</taxon>
        <taxon>Pseudomonadota</taxon>
        <taxon>Gammaproteobacteria</taxon>
        <taxon>Cellvibrionales</taxon>
        <taxon>Microbulbiferaceae</taxon>
        <taxon>Microbulbifer</taxon>
    </lineage>
</organism>
<dbReference type="NCBIfam" id="TIGR04381">
    <property type="entry name" value="HTH_TypR"/>
    <property type="match status" value="1"/>
</dbReference>
<proteinExistence type="predicted"/>
<dbReference type="SMART" id="SM00382">
    <property type="entry name" value="AAA"/>
    <property type="match status" value="1"/>
</dbReference>
<dbReference type="SUPFAM" id="SSF52540">
    <property type="entry name" value="P-loop containing nucleoside triphosphate hydrolases"/>
    <property type="match status" value="1"/>
</dbReference>
<dbReference type="PANTHER" id="PTHR32071:SF3">
    <property type="entry name" value="HTH-TYPE TRANSCRIPTIONAL REGULATORY PROTEIN TYRR"/>
    <property type="match status" value="1"/>
</dbReference>
<evidence type="ECO:0000259" key="12">
    <source>
        <dbReference type="PROSITE" id="PS50112"/>
    </source>
</evidence>
<keyword evidence="9" id="KW-0804">Transcription</keyword>
<keyword evidence="3" id="KW-0678">Repressor</keyword>
<dbReference type="InterPro" id="IPR035965">
    <property type="entry name" value="PAS-like_dom_sf"/>
</dbReference>
<dbReference type="EMBL" id="JAEKJR010000002">
    <property type="protein sequence ID" value="MBN8431412.1"/>
    <property type="molecule type" value="Genomic_DNA"/>
</dbReference>
<keyword evidence="14" id="KW-1185">Reference proteome</keyword>
<evidence type="ECO:0000259" key="11">
    <source>
        <dbReference type="PROSITE" id="PS50045"/>
    </source>
</evidence>
<evidence type="ECO:0000313" key="14">
    <source>
        <dbReference type="Proteomes" id="UP000664293"/>
    </source>
</evidence>
<dbReference type="SMART" id="SM00091">
    <property type="entry name" value="PAS"/>
    <property type="match status" value="1"/>
</dbReference>
<dbReference type="InterPro" id="IPR002078">
    <property type="entry name" value="Sigma_54_int"/>
</dbReference>
<evidence type="ECO:0000256" key="6">
    <source>
        <dbReference type="ARBA" id="ARBA00022840"/>
    </source>
</evidence>
<evidence type="ECO:0000256" key="8">
    <source>
        <dbReference type="ARBA" id="ARBA00023125"/>
    </source>
</evidence>
<keyword evidence="7" id="KW-0805">Transcription regulation</keyword>
<dbReference type="InterPro" id="IPR027417">
    <property type="entry name" value="P-loop_NTPase"/>
</dbReference>
<dbReference type="SUPFAM" id="SSF55785">
    <property type="entry name" value="PYP-like sensor domain (PAS domain)"/>
    <property type="match status" value="1"/>
</dbReference>
<dbReference type="PROSITE" id="PS50045">
    <property type="entry name" value="SIGMA54_INTERACT_4"/>
    <property type="match status" value="1"/>
</dbReference>